<comment type="caution">
    <text evidence="2">The sequence shown here is derived from an EMBL/GenBank/DDBJ whole genome shotgun (WGS) entry which is preliminary data.</text>
</comment>
<proteinExistence type="predicted"/>
<protein>
    <submittedName>
        <fullName evidence="2">Uncharacterized protein</fullName>
    </submittedName>
</protein>
<evidence type="ECO:0000313" key="2">
    <source>
        <dbReference type="EMBL" id="KAH1174270.1"/>
    </source>
</evidence>
<evidence type="ECO:0000256" key="1">
    <source>
        <dbReference type="SAM" id="MobiDB-lite"/>
    </source>
</evidence>
<evidence type="ECO:0000313" key="3">
    <source>
        <dbReference type="Proteomes" id="UP000827986"/>
    </source>
</evidence>
<name>A0A9D4AZ95_9SAUR</name>
<dbReference type="EMBL" id="JAHDVG010000480">
    <property type="protein sequence ID" value="KAH1174270.1"/>
    <property type="molecule type" value="Genomic_DNA"/>
</dbReference>
<dbReference type="AlphaFoldDB" id="A0A9D4AZ95"/>
<dbReference type="Proteomes" id="UP000827986">
    <property type="component" value="Unassembled WGS sequence"/>
</dbReference>
<keyword evidence="3" id="KW-1185">Reference proteome</keyword>
<gene>
    <name evidence="2" type="ORF">KIL84_002414</name>
</gene>
<reference evidence="2" key="1">
    <citation type="submission" date="2021-09" db="EMBL/GenBank/DDBJ databases">
        <title>The genome of Mauremys mutica provides insights into the evolution of semi-aquatic lifestyle.</title>
        <authorList>
            <person name="Gong S."/>
            <person name="Gao Y."/>
        </authorList>
    </citation>
    <scope>NUCLEOTIDE SEQUENCE</scope>
    <source>
        <strain evidence="2">MM-2020</strain>
        <tissue evidence="2">Muscle</tissue>
    </source>
</reference>
<organism evidence="2 3">
    <name type="scientific">Mauremys mutica</name>
    <name type="common">yellowpond turtle</name>
    <dbReference type="NCBI Taxonomy" id="74926"/>
    <lineage>
        <taxon>Eukaryota</taxon>
        <taxon>Metazoa</taxon>
        <taxon>Chordata</taxon>
        <taxon>Craniata</taxon>
        <taxon>Vertebrata</taxon>
        <taxon>Euteleostomi</taxon>
        <taxon>Archelosauria</taxon>
        <taxon>Testudinata</taxon>
        <taxon>Testudines</taxon>
        <taxon>Cryptodira</taxon>
        <taxon>Durocryptodira</taxon>
        <taxon>Testudinoidea</taxon>
        <taxon>Geoemydidae</taxon>
        <taxon>Geoemydinae</taxon>
        <taxon>Mauremys</taxon>
    </lineage>
</organism>
<accession>A0A9D4AZ95</accession>
<feature type="region of interest" description="Disordered" evidence="1">
    <location>
        <begin position="88"/>
        <end position="107"/>
    </location>
</feature>
<sequence length="107" mass="12028">MATFPFAERPALVRKGGSRPFFKSNKTFITTGTLASPWNWLRSKTTFLIRLNPGQGGGEFCTQHMYENRCFRPILVYVVRRAQEMVGKRANRTETASSRAANIAKAG</sequence>